<dbReference type="EMBL" id="CP003466">
    <property type="protein sequence ID" value="AFT71270.1"/>
    <property type="molecule type" value="Genomic_DNA"/>
</dbReference>
<dbReference type="AlphaFoldDB" id="K0CG50"/>
<evidence type="ECO:0000313" key="2">
    <source>
        <dbReference type="EMBL" id="AFT71270.1"/>
    </source>
</evidence>
<name>K0CG50_ALCDB</name>
<reference evidence="2 3" key="1">
    <citation type="journal article" date="2012" name="J. Bacteriol.">
        <title>Complete genome sequence of Alcanivorax dieselolei type strain B5.</title>
        <authorList>
            <person name="Lai Q."/>
            <person name="Li W."/>
            <person name="Shao Z."/>
        </authorList>
    </citation>
    <scope>NUCLEOTIDE SEQUENCE [LARGE SCALE GENOMIC DNA]</scope>
    <source>
        <strain evidence="3">DSM 16502 / CGMCC 1.3690 / B-5</strain>
    </source>
</reference>
<evidence type="ECO:0000256" key="1">
    <source>
        <dbReference type="SAM" id="MobiDB-lite"/>
    </source>
</evidence>
<feature type="region of interest" description="Disordered" evidence="1">
    <location>
        <begin position="18"/>
        <end position="38"/>
    </location>
</feature>
<organism evidence="2 3">
    <name type="scientific">Alcanivorax dieselolei (strain DSM 16502 / CGMCC 1.3690 / MCCC 1A00001 / B-5)</name>
    <name type="common">Alloalcanivorax dieselolei</name>
    <dbReference type="NCBI Taxonomy" id="930169"/>
    <lineage>
        <taxon>Bacteria</taxon>
        <taxon>Pseudomonadati</taxon>
        <taxon>Pseudomonadota</taxon>
        <taxon>Gammaproteobacteria</taxon>
        <taxon>Oceanospirillales</taxon>
        <taxon>Alcanivoracaceae</taxon>
        <taxon>Alloalcanivorax</taxon>
    </lineage>
</organism>
<sequence length="38" mass="4645">MFWFIRDGLDKRYRKQQTNREAYENVNQDSFESKSAEG</sequence>
<proteinExistence type="predicted"/>
<evidence type="ECO:0000313" key="3">
    <source>
        <dbReference type="Proteomes" id="UP000006286"/>
    </source>
</evidence>
<dbReference type="HOGENOM" id="CLU_3323672_0_0_6"/>
<dbReference type="Proteomes" id="UP000006286">
    <property type="component" value="Chromosome"/>
</dbReference>
<dbReference type="KEGG" id="adi:B5T_03002"/>
<keyword evidence="3" id="KW-1185">Reference proteome</keyword>
<dbReference type="PATRIC" id="fig|930169.3.peg.2962"/>
<dbReference type="STRING" id="930169.B5T_03002"/>
<protein>
    <submittedName>
        <fullName evidence="2">Uncharacterized protein</fullName>
    </submittedName>
</protein>
<accession>K0CG50</accession>
<gene>
    <name evidence="2" type="ordered locus">B5T_03002</name>
</gene>